<dbReference type="EMBL" id="VIRS01000014">
    <property type="protein sequence ID" value="TQS43244.1"/>
    <property type="molecule type" value="Genomic_DNA"/>
</dbReference>
<reference evidence="2 3" key="1">
    <citation type="submission" date="2019-07" db="EMBL/GenBank/DDBJ databases">
        <title>Cryptosporangium phraense sp. nov., isolated from plant litter.</title>
        <authorList>
            <person name="Suriyachadkun C."/>
        </authorList>
    </citation>
    <scope>NUCLEOTIDE SEQUENCE [LARGE SCALE GENOMIC DNA]</scope>
    <source>
        <strain evidence="2 3">A-T 5661</strain>
    </source>
</reference>
<organism evidence="2 3">
    <name type="scientific">Cryptosporangium phraense</name>
    <dbReference type="NCBI Taxonomy" id="2593070"/>
    <lineage>
        <taxon>Bacteria</taxon>
        <taxon>Bacillati</taxon>
        <taxon>Actinomycetota</taxon>
        <taxon>Actinomycetes</taxon>
        <taxon>Cryptosporangiales</taxon>
        <taxon>Cryptosporangiaceae</taxon>
        <taxon>Cryptosporangium</taxon>
    </lineage>
</organism>
<keyword evidence="1" id="KW-0812">Transmembrane</keyword>
<keyword evidence="3" id="KW-1185">Reference proteome</keyword>
<dbReference type="InParanoid" id="A0A545API9"/>
<comment type="caution">
    <text evidence="2">The sequence shown here is derived from an EMBL/GenBank/DDBJ whole genome shotgun (WGS) entry which is preliminary data.</text>
</comment>
<evidence type="ECO:0000313" key="2">
    <source>
        <dbReference type="EMBL" id="TQS43244.1"/>
    </source>
</evidence>
<name>A0A545API9_9ACTN</name>
<dbReference type="RefSeq" id="WP_142706329.1">
    <property type="nucleotide sequence ID" value="NZ_VIRS01000014.1"/>
</dbReference>
<sequence>MDWQTAAVSCAAIFFAAVLTWQIFATGRVAVVHGIRKEIAVEVQKDNAASLADFRTAIDELAAAQRELTEVTTDVRARLTAIEKLLREVG</sequence>
<keyword evidence="1" id="KW-0472">Membrane</keyword>
<protein>
    <submittedName>
        <fullName evidence="2">Uncharacterized protein</fullName>
    </submittedName>
</protein>
<dbReference type="OrthoDB" id="9899825at2"/>
<gene>
    <name evidence="2" type="ORF">FL583_20590</name>
</gene>
<keyword evidence="1" id="KW-1133">Transmembrane helix</keyword>
<dbReference type="Proteomes" id="UP000317982">
    <property type="component" value="Unassembled WGS sequence"/>
</dbReference>
<evidence type="ECO:0000256" key="1">
    <source>
        <dbReference type="SAM" id="Phobius"/>
    </source>
</evidence>
<accession>A0A545API9</accession>
<dbReference type="AlphaFoldDB" id="A0A545API9"/>
<feature type="transmembrane region" description="Helical" evidence="1">
    <location>
        <begin position="6"/>
        <end position="27"/>
    </location>
</feature>
<evidence type="ECO:0000313" key="3">
    <source>
        <dbReference type="Proteomes" id="UP000317982"/>
    </source>
</evidence>
<proteinExistence type="predicted"/>